<feature type="domain" description="Asn/Gln amidotransferase" evidence="12">
    <location>
        <begin position="348"/>
        <end position="519"/>
    </location>
</feature>
<dbReference type="PROSITE" id="PS01234">
    <property type="entry name" value="GATB"/>
    <property type="match status" value="1"/>
</dbReference>
<evidence type="ECO:0000256" key="1">
    <source>
        <dbReference type="ARBA" id="ARBA00005306"/>
    </source>
</evidence>
<dbReference type="Proteomes" id="UP000059847">
    <property type="component" value="Chromosome"/>
</dbReference>
<dbReference type="STRING" id="45610.AOC03_03875"/>
<protein>
    <recommendedName>
        <fullName evidence="3 11">Aspartyl/glutamyl-tRNA(Asn/Gln) amidotransferase subunit B</fullName>
        <shortName evidence="11">Asp/Glu-ADT subunit B</shortName>
        <ecNumber evidence="11">6.3.5.-</ecNumber>
    </recommendedName>
</protein>
<comment type="similarity">
    <text evidence="1 11">Belongs to the GatB/GatE family. GatB subfamily.</text>
</comment>
<evidence type="ECO:0000256" key="10">
    <source>
        <dbReference type="ARBA" id="ARBA00047913"/>
    </source>
</evidence>
<dbReference type="Gene3D" id="1.10.150.380">
    <property type="entry name" value="GatB domain, N-terminal subdomain"/>
    <property type="match status" value="1"/>
</dbReference>
<organism evidence="13 14">
    <name type="scientific">Psychrobacter urativorans</name>
    <dbReference type="NCBI Taxonomy" id="45610"/>
    <lineage>
        <taxon>Bacteria</taxon>
        <taxon>Pseudomonadati</taxon>
        <taxon>Pseudomonadota</taxon>
        <taxon>Gammaproteobacteria</taxon>
        <taxon>Moraxellales</taxon>
        <taxon>Moraxellaceae</taxon>
        <taxon>Psychrobacter</taxon>
    </lineage>
</organism>
<dbReference type="InterPro" id="IPR003789">
    <property type="entry name" value="Asn/Gln_tRNA_amidoTrase-B-like"/>
</dbReference>
<dbReference type="InterPro" id="IPR014746">
    <property type="entry name" value="Gln_synth/guanido_kin_cat_dom"/>
</dbReference>
<accession>A0A0M4SWT4</accession>
<evidence type="ECO:0000256" key="9">
    <source>
        <dbReference type="ARBA" id="ARBA00047380"/>
    </source>
</evidence>
<gene>
    <name evidence="11 13" type="primary">gatB</name>
    <name evidence="13" type="ORF">AOC03_03875</name>
</gene>
<dbReference type="Gene3D" id="1.10.10.410">
    <property type="match status" value="1"/>
</dbReference>
<evidence type="ECO:0000256" key="6">
    <source>
        <dbReference type="ARBA" id="ARBA00022840"/>
    </source>
</evidence>
<evidence type="ECO:0000256" key="3">
    <source>
        <dbReference type="ARBA" id="ARBA00016923"/>
    </source>
</evidence>
<dbReference type="GO" id="GO:0006412">
    <property type="term" value="P:translation"/>
    <property type="evidence" value="ECO:0007669"/>
    <property type="project" value="UniProtKB-UniRule"/>
</dbReference>
<evidence type="ECO:0000256" key="5">
    <source>
        <dbReference type="ARBA" id="ARBA00022741"/>
    </source>
</evidence>
<dbReference type="PANTHER" id="PTHR11659">
    <property type="entry name" value="GLUTAMYL-TRNA GLN AMIDOTRANSFERASE SUBUNIT B MITOCHONDRIAL AND PROKARYOTIC PET112-RELATED"/>
    <property type="match status" value="1"/>
</dbReference>
<comment type="subunit">
    <text evidence="2 11">Heterotrimer of A, B and C subunits.</text>
</comment>
<dbReference type="NCBIfam" id="NF004014">
    <property type="entry name" value="PRK05477.1-4"/>
    <property type="match status" value="1"/>
</dbReference>
<dbReference type="RefSeq" id="WP_062533684.1">
    <property type="nucleotide sequence ID" value="NZ_CP012678.1"/>
</dbReference>
<proteinExistence type="inferred from homology"/>
<dbReference type="GO" id="GO:0050567">
    <property type="term" value="F:glutaminyl-tRNA synthase (glutamine-hydrolyzing) activity"/>
    <property type="evidence" value="ECO:0007669"/>
    <property type="project" value="UniProtKB-UniRule"/>
</dbReference>
<evidence type="ECO:0000256" key="2">
    <source>
        <dbReference type="ARBA" id="ARBA00011123"/>
    </source>
</evidence>
<keyword evidence="6 11" id="KW-0067">ATP-binding</keyword>
<dbReference type="SUPFAM" id="SSF55931">
    <property type="entry name" value="Glutamine synthetase/guanido kinase"/>
    <property type="match status" value="1"/>
</dbReference>
<comment type="catalytic activity">
    <reaction evidence="10 11">
        <text>L-glutamyl-tRNA(Gln) + L-glutamine + ATP + H2O = L-glutaminyl-tRNA(Gln) + L-glutamate + ADP + phosphate + H(+)</text>
        <dbReference type="Rhea" id="RHEA:17521"/>
        <dbReference type="Rhea" id="RHEA-COMP:9681"/>
        <dbReference type="Rhea" id="RHEA-COMP:9684"/>
        <dbReference type="ChEBI" id="CHEBI:15377"/>
        <dbReference type="ChEBI" id="CHEBI:15378"/>
        <dbReference type="ChEBI" id="CHEBI:29985"/>
        <dbReference type="ChEBI" id="CHEBI:30616"/>
        <dbReference type="ChEBI" id="CHEBI:43474"/>
        <dbReference type="ChEBI" id="CHEBI:58359"/>
        <dbReference type="ChEBI" id="CHEBI:78520"/>
        <dbReference type="ChEBI" id="CHEBI:78521"/>
        <dbReference type="ChEBI" id="CHEBI:456216"/>
    </reaction>
</comment>
<dbReference type="GO" id="GO:0070681">
    <property type="term" value="P:glutaminyl-tRNAGln biosynthesis via transamidation"/>
    <property type="evidence" value="ECO:0007669"/>
    <property type="project" value="TreeGrafter"/>
</dbReference>
<dbReference type="InterPro" id="IPR004413">
    <property type="entry name" value="GatB"/>
</dbReference>
<dbReference type="Pfam" id="PF02934">
    <property type="entry name" value="GatB_N"/>
    <property type="match status" value="1"/>
</dbReference>
<keyword evidence="4 11" id="KW-0436">Ligase</keyword>
<dbReference type="EC" id="6.3.5.-" evidence="11"/>
<dbReference type="EMBL" id="CP012678">
    <property type="protein sequence ID" value="ALF59298.1"/>
    <property type="molecule type" value="Genomic_DNA"/>
</dbReference>
<dbReference type="GO" id="GO:0005524">
    <property type="term" value="F:ATP binding"/>
    <property type="evidence" value="ECO:0007669"/>
    <property type="project" value="UniProtKB-KW"/>
</dbReference>
<comment type="function">
    <text evidence="8 11">Allows the formation of correctly charged Asn-tRNA(Asn) or Gln-tRNA(Gln) through the transamidation of misacylated Asp-tRNA(Asn) or Glu-tRNA(Gln) in organisms which lack either or both of asparaginyl-tRNA or glutaminyl-tRNA synthetases. The reaction takes place in the presence of glutamine and ATP through an activated phospho-Asp-tRNA(Asn) or phospho-Glu-tRNA(Gln).</text>
</comment>
<dbReference type="InterPro" id="IPR006075">
    <property type="entry name" value="Asn/Gln-tRNA_Trfase_suB/E_cat"/>
</dbReference>
<dbReference type="OrthoDB" id="9804078at2"/>
<dbReference type="NCBIfam" id="NF004012">
    <property type="entry name" value="PRK05477.1-2"/>
    <property type="match status" value="1"/>
</dbReference>
<evidence type="ECO:0000256" key="7">
    <source>
        <dbReference type="ARBA" id="ARBA00022917"/>
    </source>
</evidence>
<keyword evidence="7 11" id="KW-0648">Protein biosynthesis</keyword>
<keyword evidence="5 11" id="KW-0547">Nucleotide-binding</keyword>
<dbReference type="SUPFAM" id="SSF89095">
    <property type="entry name" value="GatB/YqeY motif"/>
    <property type="match status" value="1"/>
</dbReference>
<evidence type="ECO:0000259" key="12">
    <source>
        <dbReference type="SMART" id="SM00845"/>
    </source>
</evidence>
<sequence length="520" mass="57954">MNAVTSSNHTVRRELFVDGYEVVIGIEIHCQLNTESKIFSSAPTDFGHEPNSQASIVDLGLPGVLPVLNVGVVERALKFGIGVNAELGLFNTFDRKNYFYPDLPKGYQITQMANPIVGEGYIDVVVNEGEKNEYPKRMGITRAHLEEDAGKSVHDAVEGMTGVDLNRAGTPLIEIVSEPDMRSAAEALAYIKAIHQLVTWLGISDAIMAEGSFRCDCNVSIREPGAELGTRTELKNLNSFRNIERAINREIERQIDIIEDDGKVLQATMLYDPERDETRVMRTKEDANDYRYFPDPDLLPVRIEQHTVDSIRAAMPELPVARRARFEEAFGLSEYDARILTGSRQLADYFEAVVAEIGQQDAKMAANWVMGDLLALYNKYDKDFSSEFVSPQFLGELLTAIISKKNPLGVKDAKKILITAFEDKALKTYSTTYKFSYEIEYVEGDNIQTIIEKNNMQQVTDTGAIKAIVEEVIAKNAVMVEEYRGGKEKAFNGLVGQVMKASRGSANPQQVNQILKELLG</sequence>
<dbReference type="NCBIfam" id="TIGR00133">
    <property type="entry name" value="gatB"/>
    <property type="match status" value="1"/>
</dbReference>
<dbReference type="InterPro" id="IPR017958">
    <property type="entry name" value="Gln-tRNA_amidoTrfase_suB_CS"/>
</dbReference>
<evidence type="ECO:0000256" key="11">
    <source>
        <dbReference type="HAMAP-Rule" id="MF_00121"/>
    </source>
</evidence>
<dbReference type="InterPro" id="IPR017959">
    <property type="entry name" value="Asn/Gln-tRNA_amidoTrfase_suB/E"/>
</dbReference>
<dbReference type="InterPro" id="IPR042114">
    <property type="entry name" value="GatB_C_1"/>
</dbReference>
<dbReference type="AlphaFoldDB" id="A0A0M4SWT4"/>
<dbReference type="InterPro" id="IPR018027">
    <property type="entry name" value="Asn/Gln_amidotransferase"/>
</dbReference>
<evidence type="ECO:0000313" key="13">
    <source>
        <dbReference type="EMBL" id="ALF59298.1"/>
    </source>
</evidence>
<dbReference type="InterPro" id="IPR023168">
    <property type="entry name" value="GatB_Yqey_C_2"/>
</dbReference>
<dbReference type="GO" id="GO:0050566">
    <property type="term" value="F:asparaginyl-tRNA synthase (glutamine-hydrolyzing) activity"/>
    <property type="evidence" value="ECO:0007669"/>
    <property type="project" value="RHEA"/>
</dbReference>
<evidence type="ECO:0000256" key="4">
    <source>
        <dbReference type="ARBA" id="ARBA00022598"/>
    </source>
</evidence>
<keyword evidence="13" id="KW-0808">Transferase</keyword>
<keyword evidence="14" id="KW-1185">Reference proteome</keyword>
<dbReference type="Pfam" id="PF02637">
    <property type="entry name" value="GatB_Yqey"/>
    <property type="match status" value="1"/>
</dbReference>
<comment type="catalytic activity">
    <reaction evidence="9 11">
        <text>L-aspartyl-tRNA(Asn) + L-glutamine + ATP + H2O = L-asparaginyl-tRNA(Asn) + L-glutamate + ADP + phosphate + 2 H(+)</text>
        <dbReference type="Rhea" id="RHEA:14513"/>
        <dbReference type="Rhea" id="RHEA-COMP:9674"/>
        <dbReference type="Rhea" id="RHEA-COMP:9677"/>
        <dbReference type="ChEBI" id="CHEBI:15377"/>
        <dbReference type="ChEBI" id="CHEBI:15378"/>
        <dbReference type="ChEBI" id="CHEBI:29985"/>
        <dbReference type="ChEBI" id="CHEBI:30616"/>
        <dbReference type="ChEBI" id="CHEBI:43474"/>
        <dbReference type="ChEBI" id="CHEBI:58359"/>
        <dbReference type="ChEBI" id="CHEBI:78515"/>
        <dbReference type="ChEBI" id="CHEBI:78516"/>
        <dbReference type="ChEBI" id="CHEBI:456216"/>
    </reaction>
</comment>
<evidence type="ECO:0000313" key="14">
    <source>
        <dbReference type="Proteomes" id="UP000059847"/>
    </source>
</evidence>
<dbReference type="KEGG" id="pur:AOC03_03875"/>
<dbReference type="PANTHER" id="PTHR11659:SF0">
    <property type="entry name" value="GLUTAMYL-TRNA(GLN) AMIDOTRANSFERASE SUBUNIT B, MITOCHONDRIAL"/>
    <property type="match status" value="1"/>
</dbReference>
<dbReference type="HAMAP" id="MF_00121">
    <property type="entry name" value="GatB"/>
    <property type="match status" value="1"/>
</dbReference>
<evidence type="ECO:0000256" key="8">
    <source>
        <dbReference type="ARBA" id="ARBA00024799"/>
    </source>
</evidence>
<dbReference type="GO" id="GO:0016740">
    <property type="term" value="F:transferase activity"/>
    <property type="evidence" value="ECO:0007669"/>
    <property type="project" value="UniProtKB-KW"/>
</dbReference>
<name>A0A0M4SWT4_9GAMM</name>
<dbReference type="FunFam" id="1.10.150.380:FF:000001">
    <property type="entry name" value="Aspartyl/glutamyl-tRNA(Asn/Gln) amidotransferase subunit B"/>
    <property type="match status" value="1"/>
</dbReference>
<reference evidence="13 14" key="1">
    <citation type="submission" date="2015-09" db="EMBL/GenBank/DDBJ databases">
        <title>Complete genome of Psychrobacter urativorans R10.10B.</title>
        <authorList>
            <person name="See-Too W.S."/>
            <person name="Chan K.G."/>
        </authorList>
    </citation>
    <scope>NUCLEOTIDE SEQUENCE [LARGE SCALE GENOMIC DNA]</scope>
    <source>
        <strain evidence="13 14">R10.10B</strain>
    </source>
</reference>
<dbReference type="FunFam" id="1.10.10.410:FF:000001">
    <property type="entry name" value="Aspartyl/glutamyl-tRNA(Asn/Gln) amidotransferase subunit B"/>
    <property type="match status" value="1"/>
</dbReference>
<dbReference type="SMART" id="SM00845">
    <property type="entry name" value="GatB_Yqey"/>
    <property type="match status" value="1"/>
</dbReference>